<dbReference type="STRING" id="1285242.A6A04_19395"/>
<comment type="caution">
    <text evidence="5">The sequence shown here is derived from an EMBL/GenBank/DDBJ whole genome shotgun (WGS) entry which is preliminary data.</text>
</comment>
<dbReference type="InterPro" id="IPR011990">
    <property type="entry name" value="TPR-like_helical_dom_sf"/>
</dbReference>
<accession>A0A178MLF8</accession>
<reference evidence="5 6" key="1">
    <citation type="submission" date="2016-04" db="EMBL/GenBank/DDBJ databases">
        <title>Draft genome sequence of freshwater magnetotactic bacteria Magnetospirillum marisnigri SP-1 and Magnetospirillum moscoviense BB-1.</title>
        <authorList>
            <person name="Koziaeva V."/>
            <person name="Dziuba M.V."/>
            <person name="Ivanov T.M."/>
            <person name="Kuznetsov B."/>
            <person name="Grouzdev D.S."/>
        </authorList>
    </citation>
    <scope>NUCLEOTIDE SEQUENCE [LARGE SCALE GENOMIC DNA]</scope>
    <source>
        <strain evidence="5 6">SP-1</strain>
    </source>
</reference>
<keyword evidence="3" id="KW-0472">Membrane</keyword>
<dbReference type="OrthoDB" id="235631at2"/>
<evidence type="ECO:0000259" key="4">
    <source>
        <dbReference type="Pfam" id="PF20703"/>
    </source>
</evidence>
<sequence>MTSSSVTDQDRFIDAEQPWPGLAAFTEEVGPFFRGRGNATADLVRLVGTSHAAVLFGQSGLGKTSLIQAGLFPNLRRDSYLPIYVRLDHAEGAKSFSEQILDVLMQECRLRHVDSPEVLPGDTLWTYLHRRNADFWADGVDLLTPVLVLDQFEELFTLGRLSPEAQARSDAFIDDLAGLVENRPPRAVRDFIEADPARGRDYDFSRASFRLLLSLREDFLPDLEGLMPFLPTLRLNRMRLVPMSGDEALEVVGQDDGRLVEPQVDERIVRFVADDQRDRALSALAVEPSLLSLVCRELNIRRQTRQLPRITADLLSGARNEILADFYQRSLEDQPRQVAELIEDHLLSESGYRNSMVLDDALRLPSVTRAAIDALIQRRLLRLEERSGILRVELTHDVLTQVAKERRQQRREDEARAELRRQQEAARRKSRRMAVAAVAMLILALGMAGLSWVMFQAREEANTQREMAEAQRQETVKAKEATDKALAQAQAAEAQAKTNAEEAEKLLALVLDITVNSSSAELRQQLIDRVRQDPKMLASVSEGFIARSTLFDGSIREVWPQIRGNFTPQEVATFIETVIADAQLVKRAKTIIASDQGFSSSIGIGSPVRRLSASIADSLAAFGALSTKDRILKVKAILEVLKEPGNVFDKLYKGVTSSKAPSDGAINIIYEVIIKAVYQLKDEENKREIIELVKNPASISLALRLKEILDIPRVEPATLAKARKMLLSFEQVPNGEIYYRALAIYADAHLRHGSVAELRSFLTDLSATNQRPEDVMLTALTRVFVESDASTLPKWLDVVLGMSPAKSSRSEWLDWSELEPSGRGGSPGKWPADLAERMAATYMQATAGHPPSLRQTGIGLWLSRQLNRQSLPELSSAVLARSLAGVPKQPRQGAEPYENGAVARAYLSSAANVDGAQIAKKVPYYESALLFSRASNDCRKCTVQALGSLSYSYLIVGRFRDAKAAAEEALLLDPKETWIITNLAHAEMFLGNVDAAMEIHRRNAITLLGKDRPWPKVIAEDFDELRRNGRTHPAMAAILDMLKIAGARQ</sequence>
<dbReference type="SUPFAM" id="SSF48452">
    <property type="entry name" value="TPR-like"/>
    <property type="match status" value="1"/>
</dbReference>
<dbReference type="PROSITE" id="PS50005">
    <property type="entry name" value="TPR"/>
    <property type="match status" value="1"/>
</dbReference>
<protein>
    <recommendedName>
        <fullName evidence="4">Novel STAND NTPase 1 domain-containing protein</fullName>
    </recommendedName>
</protein>
<evidence type="ECO:0000256" key="2">
    <source>
        <dbReference type="SAM" id="MobiDB-lite"/>
    </source>
</evidence>
<dbReference type="InterPro" id="IPR049052">
    <property type="entry name" value="nSTAND1"/>
</dbReference>
<dbReference type="AlphaFoldDB" id="A0A178MLF8"/>
<feature type="transmembrane region" description="Helical" evidence="3">
    <location>
        <begin position="433"/>
        <end position="455"/>
    </location>
</feature>
<keyword evidence="6" id="KW-1185">Reference proteome</keyword>
<feature type="domain" description="Novel STAND NTPase 1" evidence="4">
    <location>
        <begin position="18"/>
        <end position="428"/>
    </location>
</feature>
<gene>
    <name evidence="5" type="ORF">A6A04_19395</name>
</gene>
<keyword evidence="3" id="KW-1133">Transmembrane helix</keyword>
<evidence type="ECO:0000256" key="3">
    <source>
        <dbReference type="SAM" id="Phobius"/>
    </source>
</evidence>
<dbReference type="SUPFAM" id="SSF52540">
    <property type="entry name" value="P-loop containing nucleoside triphosphate hydrolases"/>
    <property type="match status" value="1"/>
</dbReference>
<keyword evidence="3" id="KW-0812">Transmembrane</keyword>
<dbReference type="InterPro" id="IPR019734">
    <property type="entry name" value="TPR_rpt"/>
</dbReference>
<evidence type="ECO:0000256" key="1">
    <source>
        <dbReference type="PROSITE-ProRule" id="PRU00339"/>
    </source>
</evidence>
<dbReference type="Proteomes" id="UP000078428">
    <property type="component" value="Unassembled WGS sequence"/>
</dbReference>
<keyword evidence="1" id="KW-0802">TPR repeat</keyword>
<feature type="repeat" description="TPR" evidence="1">
    <location>
        <begin position="943"/>
        <end position="976"/>
    </location>
</feature>
<name>A0A178MLF8_9PROT</name>
<dbReference type="RefSeq" id="WP_068493303.1">
    <property type="nucleotide sequence ID" value="NZ_LWQT01000063.1"/>
</dbReference>
<dbReference type="InterPro" id="IPR027417">
    <property type="entry name" value="P-loop_NTPase"/>
</dbReference>
<proteinExistence type="predicted"/>
<organism evidence="5 6">
    <name type="scientific">Paramagnetospirillum marisnigri</name>
    <dbReference type="NCBI Taxonomy" id="1285242"/>
    <lineage>
        <taxon>Bacteria</taxon>
        <taxon>Pseudomonadati</taxon>
        <taxon>Pseudomonadota</taxon>
        <taxon>Alphaproteobacteria</taxon>
        <taxon>Rhodospirillales</taxon>
        <taxon>Magnetospirillaceae</taxon>
        <taxon>Paramagnetospirillum</taxon>
    </lineage>
</organism>
<evidence type="ECO:0000313" key="5">
    <source>
        <dbReference type="EMBL" id="OAN49449.1"/>
    </source>
</evidence>
<dbReference type="Gene3D" id="1.25.40.10">
    <property type="entry name" value="Tetratricopeptide repeat domain"/>
    <property type="match status" value="1"/>
</dbReference>
<dbReference type="Pfam" id="PF20703">
    <property type="entry name" value="nSTAND1"/>
    <property type="match status" value="1"/>
</dbReference>
<evidence type="ECO:0000313" key="6">
    <source>
        <dbReference type="Proteomes" id="UP000078428"/>
    </source>
</evidence>
<feature type="region of interest" description="Disordered" evidence="2">
    <location>
        <begin position="405"/>
        <end position="424"/>
    </location>
</feature>
<dbReference type="EMBL" id="LWQT01000063">
    <property type="protein sequence ID" value="OAN49449.1"/>
    <property type="molecule type" value="Genomic_DNA"/>
</dbReference>